<gene>
    <name evidence="1" type="ORF">E4O86_11575</name>
</gene>
<dbReference type="EMBL" id="SPKJ01000035">
    <property type="protein sequence ID" value="MYZ48347.1"/>
    <property type="molecule type" value="Genomic_DNA"/>
</dbReference>
<comment type="caution">
    <text evidence="1">The sequence shown here is derived from an EMBL/GenBank/DDBJ whole genome shotgun (WGS) entry which is preliminary data.</text>
</comment>
<organism evidence="1 2">
    <name type="scientific">Propylenella binzhouense</name>
    <dbReference type="NCBI Taxonomy" id="2555902"/>
    <lineage>
        <taxon>Bacteria</taxon>
        <taxon>Pseudomonadati</taxon>
        <taxon>Pseudomonadota</taxon>
        <taxon>Alphaproteobacteria</taxon>
        <taxon>Hyphomicrobiales</taxon>
        <taxon>Propylenellaceae</taxon>
        <taxon>Propylenella</taxon>
    </lineage>
</organism>
<accession>A0A964T5N3</accession>
<evidence type="ECO:0000313" key="2">
    <source>
        <dbReference type="Proteomes" id="UP000773614"/>
    </source>
</evidence>
<dbReference type="RefSeq" id="WP_161140697.1">
    <property type="nucleotide sequence ID" value="NZ_SPKJ01000035.1"/>
</dbReference>
<proteinExistence type="predicted"/>
<dbReference type="InterPro" id="IPR009061">
    <property type="entry name" value="DNA-bd_dom_put_sf"/>
</dbReference>
<dbReference type="AlphaFoldDB" id="A0A964T5N3"/>
<keyword evidence="2" id="KW-1185">Reference proteome</keyword>
<evidence type="ECO:0000313" key="1">
    <source>
        <dbReference type="EMBL" id="MYZ48347.1"/>
    </source>
</evidence>
<dbReference type="SUPFAM" id="SSF46955">
    <property type="entry name" value="Putative DNA-binding domain"/>
    <property type="match status" value="1"/>
</dbReference>
<dbReference type="Gene3D" id="1.10.10.10">
    <property type="entry name" value="Winged helix-like DNA-binding domain superfamily/Winged helix DNA-binding domain"/>
    <property type="match status" value="1"/>
</dbReference>
<dbReference type="Proteomes" id="UP000773614">
    <property type="component" value="Unassembled WGS sequence"/>
</dbReference>
<dbReference type="OrthoDB" id="7068969at2"/>
<name>A0A964T5N3_9HYPH</name>
<dbReference type="InterPro" id="IPR036388">
    <property type="entry name" value="WH-like_DNA-bd_sf"/>
</dbReference>
<sequence length="116" mass="13500">MFHQNRTQELLDQLLHSDMPPWRPIPSRKLARIFGVSLQSLANWRVRGTGPEPEPMRRGKGNRIFYKPEKVMAWLSGKEPWQHSYAWLRLHLMDFTPVTEETVSACIAFLEGEGVL</sequence>
<protein>
    <submittedName>
        <fullName evidence="1">Uncharacterized protein</fullName>
    </submittedName>
</protein>
<reference evidence="1" key="1">
    <citation type="submission" date="2019-03" db="EMBL/GenBank/DDBJ databases">
        <title>Afifella sp. nov., isolated from activated sludge.</title>
        <authorList>
            <person name="Li Q."/>
            <person name="Liu Y."/>
        </authorList>
    </citation>
    <scope>NUCLEOTIDE SEQUENCE</scope>
    <source>
        <strain evidence="1">L72</strain>
    </source>
</reference>